<dbReference type="Pfam" id="PF24903">
    <property type="entry name" value="OB_MEIOB_N"/>
    <property type="match status" value="1"/>
</dbReference>
<dbReference type="PANTHER" id="PTHR19842">
    <property type="entry name" value="G BETA-LIKE PROTEIN GBL"/>
    <property type="match status" value="1"/>
</dbReference>
<feature type="non-terminal residue" evidence="8">
    <location>
        <position position="704"/>
    </location>
</feature>
<dbReference type="Pfam" id="PF07177">
    <property type="entry name" value="Neuralized"/>
    <property type="match status" value="1"/>
</dbReference>
<dbReference type="PANTHER" id="PTHR19842:SF0">
    <property type="entry name" value="TARGET OF RAPAMYCIN COMPLEX SUBUNIT LST8"/>
    <property type="match status" value="1"/>
</dbReference>
<evidence type="ECO:0000313" key="9">
    <source>
        <dbReference type="Proteomes" id="UP000727407"/>
    </source>
</evidence>
<evidence type="ECO:0000259" key="7">
    <source>
        <dbReference type="Pfam" id="PF24903"/>
    </source>
</evidence>
<evidence type="ECO:0000313" key="8">
    <source>
        <dbReference type="EMBL" id="KAF5906289.1"/>
    </source>
</evidence>
<comment type="caution">
    <text evidence="8">The sequence shown here is derived from an EMBL/GenBank/DDBJ whole genome shotgun (WGS) entry which is preliminary data.</text>
</comment>
<dbReference type="PROSITE" id="PS00678">
    <property type="entry name" value="WD_REPEATS_1"/>
    <property type="match status" value="1"/>
</dbReference>
<dbReference type="InterPro" id="IPR036322">
    <property type="entry name" value="WD40_repeat_dom_sf"/>
</dbReference>
<dbReference type="AlphaFoldDB" id="A0A8J4U712"/>
<dbReference type="InterPro" id="IPR043136">
    <property type="entry name" value="B30.2/SPRY_sf"/>
</dbReference>
<feature type="domain" description="MEIOB-like N-terminal" evidence="7">
    <location>
        <begin position="165"/>
        <end position="222"/>
    </location>
</feature>
<evidence type="ECO:0000256" key="1">
    <source>
        <dbReference type="ARBA" id="ARBA00009890"/>
    </source>
</evidence>
<dbReference type="EMBL" id="QNUK01000034">
    <property type="protein sequence ID" value="KAF5906289.1"/>
    <property type="molecule type" value="Genomic_DNA"/>
</dbReference>
<keyword evidence="5" id="KW-0963">Cytoplasm</keyword>
<comment type="similarity">
    <text evidence="1 5">Belongs to the WD repeat LST8 family.</text>
</comment>
<dbReference type="Pfam" id="PF00400">
    <property type="entry name" value="WD40"/>
    <property type="match status" value="3"/>
</dbReference>
<evidence type="ECO:0000256" key="5">
    <source>
        <dbReference type="RuleBase" id="RU369068"/>
    </source>
</evidence>
<keyword evidence="9" id="KW-1185">Reference proteome</keyword>
<evidence type="ECO:0000259" key="6">
    <source>
        <dbReference type="Pfam" id="PF07177"/>
    </source>
</evidence>
<dbReference type="Gene3D" id="2.130.10.10">
    <property type="entry name" value="YVTN repeat-like/Quinoprotein amine dehydrogenase"/>
    <property type="match status" value="1"/>
</dbReference>
<dbReference type="Proteomes" id="UP000727407">
    <property type="component" value="Unassembled WGS sequence"/>
</dbReference>
<dbReference type="Gene3D" id="2.40.50.140">
    <property type="entry name" value="Nucleic acid-binding proteins"/>
    <property type="match status" value="1"/>
</dbReference>
<dbReference type="PROSITE" id="PS50082">
    <property type="entry name" value="WD_REPEATS_2"/>
    <property type="match status" value="2"/>
</dbReference>
<gene>
    <name evidence="8" type="primary">mlst8</name>
    <name evidence="8" type="ORF">DAT39_003940</name>
</gene>
<dbReference type="SUPFAM" id="SSF50249">
    <property type="entry name" value="Nucleic acid-binding proteins"/>
    <property type="match status" value="1"/>
</dbReference>
<reference evidence="8" key="1">
    <citation type="submission" date="2020-07" db="EMBL/GenBank/DDBJ databases">
        <title>Clarias magur genome sequencing, assembly and annotation.</title>
        <authorList>
            <person name="Kushwaha B."/>
            <person name="Kumar R."/>
            <person name="Das P."/>
            <person name="Joshi C.G."/>
            <person name="Kumar D."/>
            <person name="Nagpure N.S."/>
            <person name="Pandey M."/>
            <person name="Agarwal S."/>
            <person name="Srivastava S."/>
            <person name="Singh M."/>
            <person name="Sahoo L."/>
            <person name="Jayasankar P."/>
            <person name="Meher P.K."/>
            <person name="Koringa P.G."/>
            <person name="Iquebal M.A."/>
            <person name="Das S.P."/>
            <person name="Bit A."/>
            <person name="Patnaik S."/>
            <person name="Patel N."/>
            <person name="Shah T.M."/>
            <person name="Hinsu A."/>
            <person name="Jena J.K."/>
        </authorList>
    </citation>
    <scope>NUCLEOTIDE SEQUENCE</scope>
    <source>
        <strain evidence="8">CIFAMagur01</strain>
        <tissue evidence="8">Testis</tissue>
    </source>
</reference>
<dbReference type="GO" id="GO:0005737">
    <property type="term" value="C:cytoplasm"/>
    <property type="evidence" value="ECO:0007669"/>
    <property type="project" value="UniProtKB-SubCell"/>
</dbReference>
<name>A0A8J4U712_CLAMG</name>
<dbReference type="FunFam" id="2.40.50.140:FF:000171">
    <property type="entry name" value="meiosis-specific with OB domain-containing protein isoform X1"/>
    <property type="match status" value="1"/>
</dbReference>
<dbReference type="InterPro" id="IPR056880">
    <property type="entry name" value="OB_MEIOB_N"/>
</dbReference>
<dbReference type="InterPro" id="IPR019775">
    <property type="entry name" value="WD40_repeat_CS"/>
</dbReference>
<dbReference type="OrthoDB" id="400at2759"/>
<dbReference type="GO" id="GO:0031932">
    <property type="term" value="C:TORC2 complex"/>
    <property type="evidence" value="ECO:0007669"/>
    <property type="project" value="UniProtKB-UniRule"/>
</dbReference>
<feature type="repeat" description="WD" evidence="4">
    <location>
        <begin position="633"/>
        <end position="674"/>
    </location>
</feature>
<feature type="repeat" description="WD" evidence="4">
    <location>
        <begin position="498"/>
        <end position="539"/>
    </location>
</feature>
<sequence length="704" mass="78467">MEKVPEYSLPDLVEQGQSWVFAITRNHNKVVEEEVEEAQGTGGTQADGNEGSNLKSFFTESHLFIENVRIPKEKLVGRSRPGWFSHILDDLYKMNTLPPTARRSRIGVLYVPKKQGFADMHIVINGEDMGACAKGIPTSLPLYAVVDVFAATKSVRIVQVEYGLVIENPLVATKDPEKEDRFCPSTPSLYRLLVTEAHTTIRMCTDLDTESRLLSLFHIPVKDSGDFYSLGDITANGQSLDGSFINILAAVRLIGEPKYFTTSDGRKGQKLEIKLFDETLMSFPFICWDRETIQFVQTLPPRETVLFIVDARISFDTFRNCMVATATSKTIITINPDTLEANQLFTYAKDLSESEQLEEPEIEVNINVPLDSISDVLTVSQIKDRAKKSSNAFYGVLYGFITTLGLDSCITKVIRSRCDRCKYIVNEEMEVCTNAACPKQGQVGEVSAAFDLLVDVADHTGTLQGFNLSGTVAEQTLGCTHIRMYDLNSNNPNPVINYDGVSKNITSVGFHEDGRWMYTGGEDCMARIWDLRSRNLQCQRIFQVNAPINCVCLHPNQAELFVGDQSGVIHIWDLKTDHNEQLIPEPEVSVNSVHIDPDASYMAAVNSSGNCYVWNLAGGIGDEVTQLIPKTKIPAHKRYSLRCKFSPDSTLLATCSADQTCKIWRTSNFSLMTELSIKSNNPGETSRGWMWDCAFSGDSQYIVT</sequence>
<evidence type="ECO:0000256" key="4">
    <source>
        <dbReference type="PROSITE-ProRule" id="PRU00221"/>
    </source>
</evidence>
<proteinExistence type="inferred from homology"/>
<dbReference type="GO" id="GO:0031929">
    <property type="term" value="P:TOR signaling"/>
    <property type="evidence" value="ECO:0007669"/>
    <property type="project" value="UniProtKB-UniRule"/>
</dbReference>
<comment type="subunit">
    <text evidence="5">Part of TORC1 complex. Part of the TORC2 complex.</text>
</comment>
<organism evidence="8 9">
    <name type="scientific">Clarias magur</name>
    <name type="common">Asian catfish</name>
    <name type="synonym">Macropteronotus magur</name>
    <dbReference type="NCBI Taxonomy" id="1594786"/>
    <lineage>
        <taxon>Eukaryota</taxon>
        <taxon>Metazoa</taxon>
        <taxon>Chordata</taxon>
        <taxon>Craniata</taxon>
        <taxon>Vertebrata</taxon>
        <taxon>Euteleostomi</taxon>
        <taxon>Actinopterygii</taxon>
        <taxon>Neopterygii</taxon>
        <taxon>Teleostei</taxon>
        <taxon>Ostariophysi</taxon>
        <taxon>Siluriformes</taxon>
        <taxon>Clariidae</taxon>
        <taxon>Clarias</taxon>
    </lineage>
</organism>
<dbReference type="InterPro" id="IPR015943">
    <property type="entry name" value="WD40/YVTN_repeat-like_dom_sf"/>
</dbReference>
<comment type="subcellular location">
    <subcellularLocation>
        <location evidence="5">Cytoplasm</location>
    </subcellularLocation>
</comment>
<keyword evidence="3 5" id="KW-0677">Repeat</keyword>
<dbReference type="SMART" id="SM00320">
    <property type="entry name" value="WD40"/>
    <property type="match status" value="4"/>
</dbReference>
<keyword evidence="2 4" id="KW-0853">WD repeat</keyword>
<dbReference type="InterPro" id="IPR037588">
    <property type="entry name" value="MLST8"/>
</dbReference>
<dbReference type="GO" id="GO:0031931">
    <property type="term" value="C:TORC1 complex"/>
    <property type="evidence" value="ECO:0007669"/>
    <property type="project" value="UniProtKB-UniRule"/>
</dbReference>
<accession>A0A8J4U712</accession>
<evidence type="ECO:0000256" key="2">
    <source>
        <dbReference type="ARBA" id="ARBA00022574"/>
    </source>
</evidence>
<protein>
    <recommendedName>
        <fullName evidence="5">Target of rapamycin complex subunit lst8</fullName>
        <shortName evidence="5">TORC subunit lst8</shortName>
    </recommendedName>
</protein>
<dbReference type="GO" id="GO:0032956">
    <property type="term" value="P:regulation of actin cytoskeleton organization"/>
    <property type="evidence" value="ECO:0007669"/>
    <property type="project" value="TreeGrafter"/>
</dbReference>
<dbReference type="InterPro" id="IPR006573">
    <property type="entry name" value="NHR_dom"/>
</dbReference>
<evidence type="ECO:0000256" key="3">
    <source>
        <dbReference type="ARBA" id="ARBA00022737"/>
    </source>
</evidence>
<comment type="function">
    <text evidence="5">Subunit of TORC1 and TORC2, which regulate cell growth and survival in response to nutrient and hormonal signals.</text>
</comment>
<dbReference type="Gene3D" id="2.60.120.920">
    <property type="match status" value="1"/>
</dbReference>
<feature type="domain" description="NHR" evidence="6">
    <location>
        <begin position="7"/>
        <end position="158"/>
    </location>
</feature>
<dbReference type="PROSITE" id="PS50294">
    <property type="entry name" value="WD_REPEATS_REGION"/>
    <property type="match status" value="1"/>
</dbReference>
<dbReference type="SUPFAM" id="SSF50978">
    <property type="entry name" value="WD40 repeat-like"/>
    <property type="match status" value="1"/>
</dbReference>
<dbReference type="InterPro" id="IPR012340">
    <property type="entry name" value="NA-bd_OB-fold"/>
</dbReference>
<dbReference type="InterPro" id="IPR001680">
    <property type="entry name" value="WD40_rpt"/>
</dbReference>